<protein>
    <submittedName>
        <fullName evidence="1">Uncharacterized protein</fullName>
    </submittedName>
</protein>
<reference evidence="1 2" key="1">
    <citation type="submission" date="2016-03" db="EMBL/GenBank/DDBJ databases">
        <title>Cyphomyrmex costatus WGS genome.</title>
        <authorList>
            <person name="Nygaard S."/>
            <person name="Hu H."/>
            <person name="Boomsma J."/>
            <person name="Zhang G."/>
        </authorList>
    </citation>
    <scope>NUCLEOTIDE SEQUENCE [LARGE SCALE GENOMIC DNA]</scope>
    <source>
        <strain evidence="1">MS0001</strain>
        <tissue evidence="1">Whole body</tissue>
    </source>
</reference>
<keyword evidence="2" id="KW-1185">Reference proteome</keyword>
<dbReference type="AlphaFoldDB" id="A0A195CTW8"/>
<proteinExistence type="predicted"/>
<sequence>KKGCRSEGVAMKSVHEWGGGGSTIAALADIAGTTNYPVLSGCPLWKNVAQRIEEPSVSAATRQLCICHTFHGRKTKVGGYTKSDKVFEV</sequence>
<accession>A0A195CTW8</accession>
<feature type="non-terminal residue" evidence="1">
    <location>
        <position position="1"/>
    </location>
</feature>
<dbReference type="EMBL" id="KQ977279">
    <property type="protein sequence ID" value="KYN04131.1"/>
    <property type="molecule type" value="Genomic_DNA"/>
</dbReference>
<name>A0A195CTW8_9HYME</name>
<evidence type="ECO:0000313" key="1">
    <source>
        <dbReference type="EMBL" id="KYN04131.1"/>
    </source>
</evidence>
<evidence type="ECO:0000313" key="2">
    <source>
        <dbReference type="Proteomes" id="UP000078542"/>
    </source>
</evidence>
<dbReference type="Proteomes" id="UP000078542">
    <property type="component" value="Unassembled WGS sequence"/>
</dbReference>
<organism evidence="1 2">
    <name type="scientific">Cyphomyrmex costatus</name>
    <dbReference type="NCBI Taxonomy" id="456900"/>
    <lineage>
        <taxon>Eukaryota</taxon>
        <taxon>Metazoa</taxon>
        <taxon>Ecdysozoa</taxon>
        <taxon>Arthropoda</taxon>
        <taxon>Hexapoda</taxon>
        <taxon>Insecta</taxon>
        <taxon>Pterygota</taxon>
        <taxon>Neoptera</taxon>
        <taxon>Endopterygota</taxon>
        <taxon>Hymenoptera</taxon>
        <taxon>Apocrita</taxon>
        <taxon>Aculeata</taxon>
        <taxon>Formicoidea</taxon>
        <taxon>Formicidae</taxon>
        <taxon>Myrmicinae</taxon>
        <taxon>Cyphomyrmex</taxon>
    </lineage>
</organism>
<gene>
    <name evidence="1" type="ORF">ALC62_04896</name>
</gene>